<keyword evidence="9" id="KW-0051">Antiviral defense</keyword>
<evidence type="ECO:0000256" key="5">
    <source>
        <dbReference type="ARBA" id="ARBA00022741"/>
    </source>
</evidence>
<dbReference type="GO" id="GO:0046872">
    <property type="term" value="F:metal ion binding"/>
    <property type="evidence" value="ECO:0007669"/>
    <property type="project" value="UniProtKB-KW"/>
</dbReference>
<evidence type="ECO:0000256" key="2">
    <source>
        <dbReference type="ARBA" id="ARBA00009046"/>
    </source>
</evidence>
<dbReference type="GO" id="GO:0005524">
    <property type="term" value="F:ATP binding"/>
    <property type="evidence" value="ECO:0007669"/>
    <property type="project" value="UniProtKB-KW"/>
</dbReference>
<dbReference type="AlphaFoldDB" id="A0A5D0M9U0"/>
<name>A0A5D0M9U0_9BACT</name>
<dbReference type="GO" id="GO:0016787">
    <property type="term" value="F:hydrolase activity"/>
    <property type="evidence" value="ECO:0007669"/>
    <property type="project" value="UniProtKB-KW"/>
</dbReference>
<dbReference type="InterPro" id="IPR054712">
    <property type="entry name" value="Cas3-like_dom"/>
</dbReference>
<dbReference type="SUPFAM" id="SSF52540">
    <property type="entry name" value="P-loop containing nucleoside triphosphate hydrolases"/>
    <property type="match status" value="1"/>
</dbReference>
<comment type="caution">
    <text evidence="12">The sequence shown here is derived from an EMBL/GenBank/DDBJ whole genome shotgun (WGS) entry which is preliminary data.</text>
</comment>
<evidence type="ECO:0000256" key="8">
    <source>
        <dbReference type="ARBA" id="ARBA00022840"/>
    </source>
</evidence>
<keyword evidence="4" id="KW-0479">Metal-binding</keyword>
<dbReference type="Pfam" id="PF04851">
    <property type="entry name" value="ResIII"/>
    <property type="match status" value="1"/>
</dbReference>
<sequence>MNKIYSHPDKLLKDHLDNVFNIAMSIINEDDILKNFEILRNYDKSKINKHLEYLFRYHDIGKSTVYFQKYLADENIEALNLKNHSLLSAIIVLYNIANNSDLKLLSAVIFKLIKEHHSDLQNILDSFKFGKNKSKILDILDKQLRNTELNEFENLEVSEVKKIDKIIGKLFFFDEEKFDKSLYYLTLYLFSVLIYADKNDAKFSGRFVNIKNISSDIVDLYKKEKFSDSKKNLLNTVREEIYRKSQDKLEDNTDKKIFTLNVPTGGGKTLTGFNLALKLKEKNNLKRIIYVLPYTSIIDQNYNVYKEILERNNYSPEEMLLKHHHLSEVKIKNTERAYEGEEAQFIIENWDKSIIVTTFWQLLNSILTNKNRNLKKFHNISRSVIIFDEVQTIPIYYWKLIKELIYDITHYLKSKVIYMTATMPMIFDNQEESSITNLLSEKYRKKIFSYFSRYEIHKINNLKPIFIEDLIKHVKDKIEKDKNIMVIFNTKKSSKRFYDLIKSYVDNNSLLYLSSNIVPFHRKRRIEKIKNSKKPLFVVTTQLVEAGVDIDFDIVYRDMAPFDSLIQAAGRCNREFRDITGNVYFYKLKDKEQKRYYSTYIYNSTALEPTLDIFSETNTIEEKNLFEITRRFYKNYYSKIRKDKSNKILKNINQCRFEDVQNSFQLIKQIPKELVFVEVSEDAHKVWEKFLKIQNITDPFEKKDEFLKIRNIFYNYVVNVNLNHKNKKLLENFLQIGNIYYLRKDMIGSFYDLETGIGVNIDRFL</sequence>
<keyword evidence="3" id="KW-0540">Nuclease</keyword>
<evidence type="ECO:0000259" key="10">
    <source>
        <dbReference type="PROSITE" id="PS51192"/>
    </source>
</evidence>
<protein>
    <submittedName>
        <fullName evidence="12">CRISPR-associated helicase Cas3</fullName>
    </submittedName>
</protein>
<dbReference type="NCBIfam" id="TIGR01587">
    <property type="entry name" value="cas3_core"/>
    <property type="match status" value="1"/>
</dbReference>
<organism evidence="12 13">
    <name type="scientific">Candidatus Mcinerneyibacterium aminivorans</name>
    <dbReference type="NCBI Taxonomy" id="2703815"/>
    <lineage>
        <taxon>Bacteria</taxon>
        <taxon>Candidatus Macinerneyibacteriota</taxon>
        <taxon>Candidatus Mcinerneyibacteria</taxon>
        <taxon>Candidatus Mcinerneyibacteriales</taxon>
        <taxon>Candidatus Mcinerneyibacteriaceae</taxon>
        <taxon>Candidatus Mcinerneyibacterium</taxon>
    </lineage>
</organism>
<comment type="similarity">
    <text evidence="2">In the central section; belongs to the CRISPR-associated helicase Cas3 family.</text>
</comment>
<dbReference type="GO" id="GO:0004386">
    <property type="term" value="F:helicase activity"/>
    <property type="evidence" value="ECO:0007669"/>
    <property type="project" value="UniProtKB-KW"/>
</dbReference>
<dbReference type="Gene3D" id="1.10.3210.30">
    <property type="match status" value="1"/>
</dbReference>
<evidence type="ECO:0000313" key="13">
    <source>
        <dbReference type="Proteomes" id="UP000324143"/>
    </source>
</evidence>
<dbReference type="InterPro" id="IPR014001">
    <property type="entry name" value="Helicase_ATP-bd"/>
</dbReference>
<evidence type="ECO:0000256" key="7">
    <source>
        <dbReference type="ARBA" id="ARBA00022806"/>
    </source>
</evidence>
<dbReference type="PROSITE" id="PS51192">
    <property type="entry name" value="HELICASE_ATP_BIND_1"/>
    <property type="match status" value="1"/>
</dbReference>
<keyword evidence="13" id="KW-1185">Reference proteome</keyword>
<dbReference type="SMART" id="SM00487">
    <property type="entry name" value="DEXDc"/>
    <property type="match status" value="1"/>
</dbReference>
<evidence type="ECO:0000256" key="4">
    <source>
        <dbReference type="ARBA" id="ARBA00022723"/>
    </source>
</evidence>
<evidence type="ECO:0000259" key="11">
    <source>
        <dbReference type="PROSITE" id="PS51643"/>
    </source>
</evidence>
<dbReference type="Gene3D" id="3.40.50.300">
    <property type="entry name" value="P-loop containing nucleotide triphosphate hydrolases"/>
    <property type="match status" value="2"/>
</dbReference>
<evidence type="ECO:0000313" key="12">
    <source>
        <dbReference type="EMBL" id="TYB30544.1"/>
    </source>
</evidence>
<dbReference type="EMBL" id="VSIX01000121">
    <property type="protein sequence ID" value="TYB30544.1"/>
    <property type="molecule type" value="Genomic_DNA"/>
</dbReference>
<proteinExistence type="inferred from homology"/>
<dbReference type="InterPro" id="IPR006483">
    <property type="entry name" value="CRISPR-assoc_Cas3_HD"/>
</dbReference>
<dbReference type="CDD" id="cd17930">
    <property type="entry name" value="DEXHc_cas3"/>
    <property type="match status" value="1"/>
</dbReference>
<dbReference type="GO" id="GO:0003677">
    <property type="term" value="F:DNA binding"/>
    <property type="evidence" value="ECO:0007669"/>
    <property type="project" value="InterPro"/>
</dbReference>
<comment type="similarity">
    <text evidence="1">In the N-terminal section; belongs to the CRISPR-associated nuclease Cas3-HD family.</text>
</comment>
<dbReference type="Proteomes" id="UP000324143">
    <property type="component" value="Unassembled WGS sequence"/>
</dbReference>
<dbReference type="InterPro" id="IPR006474">
    <property type="entry name" value="Helicase_Cas3_CRISPR-ass_core"/>
</dbReference>
<evidence type="ECO:0000256" key="9">
    <source>
        <dbReference type="ARBA" id="ARBA00023118"/>
    </source>
</evidence>
<dbReference type="PROSITE" id="PS51643">
    <property type="entry name" value="HD_CAS3"/>
    <property type="match status" value="1"/>
</dbReference>
<keyword evidence="7" id="KW-0347">Helicase</keyword>
<dbReference type="NCBIfam" id="TIGR01596">
    <property type="entry name" value="cas3_HD"/>
    <property type="match status" value="1"/>
</dbReference>
<keyword evidence="6" id="KW-0378">Hydrolase</keyword>
<feature type="domain" description="Helicase ATP-binding" evidence="10">
    <location>
        <begin position="249"/>
        <end position="441"/>
    </location>
</feature>
<dbReference type="Pfam" id="PF22590">
    <property type="entry name" value="Cas3-like_C_2"/>
    <property type="match status" value="1"/>
</dbReference>
<dbReference type="GO" id="GO:0051607">
    <property type="term" value="P:defense response to virus"/>
    <property type="evidence" value="ECO:0007669"/>
    <property type="project" value="UniProtKB-KW"/>
</dbReference>
<feature type="domain" description="HD Cas3-type" evidence="11">
    <location>
        <begin position="5"/>
        <end position="199"/>
    </location>
</feature>
<dbReference type="InterPro" id="IPR027417">
    <property type="entry name" value="P-loop_NTPase"/>
</dbReference>
<keyword evidence="5" id="KW-0547">Nucleotide-binding</keyword>
<evidence type="ECO:0000256" key="6">
    <source>
        <dbReference type="ARBA" id="ARBA00022801"/>
    </source>
</evidence>
<evidence type="ECO:0000256" key="3">
    <source>
        <dbReference type="ARBA" id="ARBA00022722"/>
    </source>
</evidence>
<dbReference type="CDD" id="cd09641">
    <property type="entry name" value="Cas3''_I"/>
    <property type="match status" value="1"/>
</dbReference>
<reference evidence="12" key="1">
    <citation type="submission" date="2019-08" db="EMBL/GenBank/DDBJ databases">
        <title>Genomic characterization of a novel candidate phylum (ARYD3) from a high temperature, high salinity tertiary oil reservoir in north central Oklahoma, USA.</title>
        <authorList>
            <person name="Youssef N.H."/>
            <person name="Yadav A."/>
            <person name="Elshahed M.S."/>
        </authorList>
    </citation>
    <scope>NUCLEOTIDE SEQUENCE [LARGE SCALE GENOMIC DNA]</scope>
    <source>
        <strain evidence="12">ARYD3</strain>
    </source>
</reference>
<dbReference type="GO" id="GO:0004518">
    <property type="term" value="F:nuclease activity"/>
    <property type="evidence" value="ECO:0007669"/>
    <property type="project" value="UniProtKB-KW"/>
</dbReference>
<evidence type="ECO:0000256" key="1">
    <source>
        <dbReference type="ARBA" id="ARBA00006847"/>
    </source>
</evidence>
<dbReference type="InterPro" id="IPR006935">
    <property type="entry name" value="Helicase/UvrB_N"/>
</dbReference>
<dbReference type="InterPro" id="IPR038257">
    <property type="entry name" value="CRISPR-assoc_Cas3_HD_sf"/>
</dbReference>
<gene>
    <name evidence="12" type="primary">cas3</name>
    <name evidence="12" type="ORF">FXF47_08695</name>
</gene>
<accession>A0A5D0M9U0</accession>
<keyword evidence="8" id="KW-0067">ATP-binding</keyword>